<dbReference type="SUPFAM" id="SSF49464">
    <property type="entry name" value="Carboxypeptidase regulatory domain-like"/>
    <property type="match status" value="1"/>
</dbReference>
<gene>
    <name evidence="4" type="ORF">DCW74_13140</name>
</gene>
<comment type="caution">
    <text evidence="4">The sequence shown here is derived from an EMBL/GenBank/DDBJ whole genome shotgun (WGS) entry which is preliminary data.</text>
</comment>
<keyword evidence="1" id="KW-1134">Transmembrane beta strand</keyword>
<dbReference type="InterPro" id="IPR012910">
    <property type="entry name" value="Plug_dom"/>
</dbReference>
<dbReference type="SUPFAM" id="SSF56935">
    <property type="entry name" value="Porins"/>
    <property type="match status" value="1"/>
</dbReference>
<reference evidence="4 5" key="1">
    <citation type="journal article" date="2018" name="Nat. Biotechnol.">
        <title>A standardized bacterial taxonomy based on genome phylogeny substantially revises the tree of life.</title>
        <authorList>
            <person name="Parks D.H."/>
            <person name="Chuvochina M."/>
            <person name="Waite D.W."/>
            <person name="Rinke C."/>
            <person name="Skarshewski A."/>
            <person name="Chaumeil P.A."/>
            <person name="Hugenholtz P."/>
        </authorList>
    </citation>
    <scope>NUCLEOTIDE SEQUENCE [LARGE SCALE GENOMIC DNA]</scope>
    <source>
        <strain evidence="4">UBA11978</strain>
    </source>
</reference>
<keyword evidence="1" id="KW-0472">Membrane</keyword>
<protein>
    <submittedName>
        <fullName evidence="4">Cell envelope biogenesis protein OmpA</fullName>
    </submittedName>
</protein>
<keyword evidence="2" id="KW-0732">Signal</keyword>
<dbReference type="GO" id="GO:0044718">
    <property type="term" value="P:siderophore transmembrane transport"/>
    <property type="evidence" value="ECO:0007669"/>
    <property type="project" value="TreeGrafter"/>
</dbReference>
<dbReference type="Pfam" id="PF13620">
    <property type="entry name" value="CarboxypepD_reg"/>
    <property type="match status" value="1"/>
</dbReference>
<dbReference type="PROSITE" id="PS52016">
    <property type="entry name" value="TONB_DEPENDENT_REC_3"/>
    <property type="match status" value="1"/>
</dbReference>
<feature type="chain" id="PRO_5016988796" evidence="2">
    <location>
        <begin position="27"/>
        <end position="264"/>
    </location>
</feature>
<organism evidence="4 5">
    <name type="scientific">Alteromonas australica</name>
    <dbReference type="NCBI Taxonomy" id="589873"/>
    <lineage>
        <taxon>Bacteria</taxon>
        <taxon>Pseudomonadati</taxon>
        <taxon>Pseudomonadota</taxon>
        <taxon>Gammaproteobacteria</taxon>
        <taxon>Alteromonadales</taxon>
        <taxon>Alteromonadaceae</taxon>
        <taxon>Alteromonas/Salinimonas group</taxon>
        <taxon>Alteromonas</taxon>
    </lineage>
</organism>
<feature type="signal peptide" evidence="2">
    <location>
        <begin position="1"/>
        <end position="26"/>
    </location>
</feature>
<evidence type="ECO:0000259" key="3">
    <source>
        <dbReference type="Pfam" id="PF07715"/>
    </source>
</evidence>
<keyword evidence="1" id="KW-0812">Transmembrane</keyword>
<comment type="subcellular location">
    <subcellularLocation>
        <location evidence="1">Cell outer membrane</location>
        <topology evidence="1">Multi-pass membrane protein</topology>
    </subcellularLocation>
</comment>
<evidence type="ECO:0000313" key="4">
    <source>
        <dbReference type="EMBL" id="HAW76667.1"/>
    </source>
</evidence>
<evidence type="ECO:0000256" key="2">
    <source>
        <dbReference type="SAM" id="SignalP"/>
    </source>
</evidence>
<feature type="non-terminal residue" evidence="4">
    <location>
        <position position="264"/>
    </location>
</feature>
<dbReference type="EMBL" id="DNAN01000468">
    <property type="protein sequence ID" value="HAW76667.1"/>
    <property type="molecule type" value="Genomic_DNA"/>
</dbReference>
<dbReference type="InterPro" id="IPR008969">
    <property type="entry name" value="CarboxyPept-like_regulatory"/>
</dbReference>
<sequence length="264" mass="27752">MNKKTQFSRIAIAVALSIGVATTAVAATGQSSAMRGTVVGPQGNPAAGSSITIIHEPSGTVKEATVNENGVFSARGLRVGGPYMIVVESEKFQSRIIEDVYLELNDTFELDAALESASDIERVTVTGSRDFFSNNGSNSVFGESAIENMPTFNRDIKDIVRSNPLAVVSADGEELSIAGSNPKYNTFTVDGVGVNDTFGLQSNGYPTSRPPVSLDAISQVSVEFTPFSARAGKFGGGNVNVVTKSGTNDFHGTVFYEEVPFSGT</sequence>
<evidence type="ECO:0000256" key="1">
    <source>
        <dbReference type="PROSITE-ProRule" id="PRU01360"/>
    </source>
</evidence>
<dbReference type="PANTHER" id="PTHR30069">
    <property type="entry name" value="TONB-DEPENDENT OUTER MEMBRANE RECEPTOR"/>
    <property type="match status" value="1"/>
</dbReference>
<dbReference type="InterPro" id="IPR039426">
    <property type="entry name" value="TonB-dep_rcpt-like"/>
</dbReference>
<dbReference type="InterPro" id="IPR037066">
    <property type="entry name" value="Plug_dom_sf"/>
</dbReference>
<dbReference type="Proteomes" id="UP000263517">
    <property type="component" value="Unassembled WGS sequence"/>
</dbReference>
<accession>A0A350P5V0</accession>
<dbReference type="Gene3D" id="2.170.130.10">
    <property type="entry name" value="TonB-dependent receptor, plug domain"/>
    <property type="match status" value="1"/>
</dbReference>
<proteinExistence type="inferred from homology"/>
<name>A0A350P5V0_9ALTE</name>
<dbReference type="GO" id="GO:0015344">
    <property type="term" value="F:siderophore uptake transmembrane transporter activity"/>
    <property type="evidence" value="ECO:0007669"/>
    <property type="project" value="TreeGrafter"/>
</dbReference>
<feature type="domain" description="TonB-dependent receptor plug" evidence="3">
    <location>
        <begin position="135"/>
        <end position="237"/>
    </location>
</feature>
<dbReference type="AlphaFoldDB" id="A0A350P5V0"/>
<keyword evidence="1" id="KW-0998">Cell outer membrane</keyword>
<dbReference type="PANTHER" id="PTHR30069:SF46">
    <property type="entry name" value="OAR PROTEIN"/>
    <property type="match status" value="1"/>
</dbReference>
<keyword evidence="1" id="KW-0813">Transport</keyword>
<dbReference type="Pfam" id="PF07715">
    <property type="entry name" value="Plug"/>
    <property type="match status" value="1"/>
</dbReference>
<dbReference type="GO" id="GO:0009279">
    <property type="term" value="C:cell outer membrane"/>
    <property type="evidence" value="ECO:0007669"/>
    <property type="project" value="UniProtKB-SubCell"/>
</dbReference>
<evidence type="ECO:0000313" key="5">
    <source>
        <dbReference type="Proteomes" id="UP000263517"/>
    </source>
</evidence>
<comment type="similarity">
    <text evidence="1">Belongs to the TonB-dependent receptor family.</text>
</comment>
<dbReference type="Gene3D" id="2.60.40.1120">
    <property type="entry name" value="Carboxypeptidase-like, regulatory domain"/>
    <property type="match status" value="1"/>
</dbReference>